<feature type="transmembrane region" description="Helical" evidence="9">
    <location>
        <begin position="82"/>
        <end position="104"/>
    </location>
</feature>
<comment type="caution">
    <text evidence="10">The sequence shown here is derived from an EMBL/GenBank/DDBJ whole genome shotgun (WGS) entry which is preliminary data.</text>
</comment>
<keyword evidence="6 9" id="KW-1133">Transmembrane helix</keyword>
<dbReference type="InterPro" id="IPR002549">
    <property type="entry name" value="AI-2E-like"/>
</dbReference>
<keyword evidence="11" id="KW-1185">Reference proteome</keyword>
<reference evidence="10" key="2">
    <citation type="submission" date="2021-08" db="EMBL/GenBank/DDBJ databases">
        <authorList>
            <person name="Tani A."/>
            <person name="Ola A."/>
            <person name="Ogura Y."/>
            <person name="Katsura K."/>
            <person name="Hayashi T."/>
        </authorList>
    </citation>
    <scope>NUCLEOTIDE SEQUENCE</scope>
    <source>
        <strain evidence="10">KCTC 52305</strain>
    </source>
</reference>
<name>A0ABQ4QX74_9HYPH</name>
<feature type="transmembrane region" description="Helical" evidence="9">
    <location>
        <begin position="368"/>
        <end position="393"/>
    </location>
</feature>
<keyword evidence="5 9" id="KW-0812">Transmembrane</keyword>
<feature type="compositionally biased region" description="Low complexity" evidence="8">
    <location>
        <begin position="172"/>
        <end position="182"/>
    </location>
</feature>
<evidence type="ECO:0000256" key="3">
    <source>
        <dbReference type="ARBA" id="ARBA00022448"/>
    </source>
</evidence>
<feature type="transmembrane region" description="Helical" evidence="9">
    <location>
        <begin position="210"/>
        <end position="229"/>
    </location>
</feature>
<evidence type="ECO:0000256" key="1">
    <source>
        <dbReference type="ARBA" id="ARBA00004651"/>
    </source>
</evidence>
<reference evidence="10" key="1">
    <citation type="journal article" date="2021" name="Front. Microbiol.">
        <title>Comprehensive Comparative Genomics and Phenotyping of Methylobacterium Species.</title>
        <authorList>
            <person name="Alessa O."/>
            <person name="Ogura Y."/>
            <person name="Fujitani Y."/>
            <person name="Takami H."/>
            <person name="Hayashi T."/>
            <person name="Sahin N."/>
            <person name="Tani A."/>
        </authorList>
    </citation>
    <scope>NUCLEOTIDE SEQUENCE</scope>
    <source>
        <strain evidence="10">KCTC 52305</strain>
    </source>
</reference>
<feature type="transmembrane region" description="Helical" evidence="9">
    <location>
        <begin position="28"/>
        <end position="45"/>
    </location>
</feature>
<evidence type="ECO:0000256" key="2">
    <source>
        <dbReference type="ARBA" id="ARBA00009773"/>
    </source>
</evidence>
<evidence type="ECO:0000256" key="7">
    <source>
        <dbReference type="ARBA" id="ARBA00023136"/>
    </source>
</evidence>
<evidence type="ECO:0000313" key="10">
    <source>
        <dbReference type="EMBL" id="GJD49814.1"/>
    </source>
</evidence>
<evidence type="ECO:0000256" key="4">
    <source>
        <dbReference type="ARBA" id="ARBA00022475"/>
    </source>
</evidence>
<evidence type="ECO:0000256" key="8">
    <source>
        <dbReference type="SAM" id="MobiDB-lite"/>
    </source>
</evidence>
<dbReference type="EMBL" id="BPQH01000007">
    <property type="protein sequence ID" value="GJD49814.1"/>
    <property type="molecule type" value="Genomic_DNA"/>
</dbReference>
<comment type="similarity">
    <text evidence="2">Belongs to the autoinducer-2 exporter (AI-2E) (TC 2.A.86) family.</text>
</comment>
<dbReference type="Pfam" id="PF01594">
    <property type="entry name" value="AI-2E_transport"/>
    <property type="match status" value="2"/>
</dbReference>
<sequence length="695" mass="73870">MARVRGNDDTLIPPRPTRVQAAETPGDGLAAPLVIAAVIVAALYFGREILIPIAIAVLLSFVLGPFVGLLRKLKIGRIASVALAVLILLGLVASLGGLIGMQAADLSTGLPRYQRTIAQKAENLKSGVLGDIAGYLRTIGHQIQQAGSASESRAPDSKAPGGAHEAKPPGAPRNAAAGPAATDPDKPLVVEVRERELTPVELAEKVLGPALSPLATLGIVFVVLIFILVQREDLRDRMIRLVGSSDLHRTTVAMDDAARRLSRFFLVQLALNASFGLVIGLGLWLIGVPNPILWGIFSALMRFVPYIGAFLSALLPLALAAAVEPGWNTFLATAALFLVLEPLVGQFIEPLVYGHSTGLSPFAVLVSALFWTWLWGPVGLLLSTPLTVCLVVLGRHVDTLEFLDVLFGDRPALTPVENFYQRMLADDPDEAQELAEAILAECSLSSYYDDVALKGLQLAASDARRGVLTEEQLDRIRVAIADLIEDLADRDDVTPEARTGLAGRLLPTRADDQAPCEPEPAVPDAPDPAALPEAWRREGAVLCVAGRGPLDEAASMMLAQLLGKHGFGTRVVPFEAVSRAAIGTLDAADARMVCISYLEISGTPAHLRYLVQRVRRRAPRAQILIGLWPADDAVLSDEGVRASLGADHYAVSLRESVEACLETVRDAPETRAAATASGAEDPAPRRASVPEDAPA</sequence>
<dbReference type="PANTHER" id="PTHR21716:SF53">
    <property type="entry name" value="PERMEASE PERM-RELATED"/>
    <property type="match status" value="1"/>
</dbReference>
<feature type="region of interest" description="Disordered" evidence="8">
    <location>
        <begin position="147"/>
        <end position="185"/>
    </location>
</feature>
<feature type="transmembrane region" description="Helical" evidence="9">
    <location>
        <begin position="292"/>
        <end position="315"/>
    </location>
</feature>
<evidence type="ECO:0008006" key="12">
    <source>
        <dbReference type="Google" id="ProtNLM"/>
    </source>
</evidence>
<evidence type="ECO:0000256" key="9">
    <source>
        <dbReference type="SAM" id="Phobius"/>
    </source>
</evidence>
<dbReference type="PANTHER" id="PTHR21716">
    <property type="entry name" value="TRANSMEMBRANE PROTEIN"/>
    <property type="match status" value="1"/>
</dbReference>
<feature type="transmembrane region" description="Helical" evidence="9">
    <location>
        <begin position="327"/>
        <end position="348"/>
    </location>
</feature>
<evidence type="ECO:0000256" key="6">
    <source>
        <dbReference type="ARBA" id="ARBA00022989"/>
    </source>
</evidence>
<proteinExistence type="inferred from homology"/>
<evidence type="ECO:0000313" key="11">
    <source>
        <dbReference type="Proteomes" id="UP001055167"/>
    </source>
</evidence>
<comment type="subcellular location">
    <subcellularLocation>
        <location evidence="1">Cell membrane</location>
        <topology evidence="1">Multi-pass membrane protein</topology>
    </subcellularLocation>
</comment>
<feature type="region of interest" description="Disordered" evidence="8">
    <location>
        <begin position="668"/>
        <end position="695"/>
    </location>
</feature>
<dbReference type="Proteomes" id="UP001055167">
    <property type="component" value="Unassembled WGS sequence"/>
</dbReference>
<feature type="transmembrane region" description="Helical" evidence="9">
    <location>
        <begin position="51"/>
        <end position="70"/>
    </location>
</feature>
<keyword evidence="7 9" id="KW-0472">Membrane</keyword>
<protein>
    <recommendedName>
        <fullName evidence="12">AI-2E family transporter</fullName>
    </recommendedName>
</protein>
<keyword evidence="4" id="KW-1003">Cell membrane</keyword>
<accession>A0ABQ4QX74</accession>
<organism evidence="10 11">
    <name type="scientific">Methylobacterium crusticola</name>
    <dbReference type="NCBI Taxonomy" id="1697972"/>
    <lineage>
        <taxon>Bacteria</taxon>
        <taxon>Pseudomonadati</taxon>
        <taxon>Pseudomonadota</taxon>
        <taxon>Alphaproteobacteria</taxon>
        <taxon>Hyphomicrobiales</taxon>
        <taxon>Methylobacteriaceae</taxon>
        <taxon>Methylobacterium</taxon>
    </lineage>
</organism>
<dbReference type="RefSeq" id="WP_128564655.1">
    <property type="nucleotide sequence ID" value="NZ_BPQH01000007.1"/>
</dbReference>
<feature type="transmembrane region" description="Helical" evidence="9">
    <location>
        <begin position="264"/>
        <end position="286"/>
    </location>
</feature>
<keyword evidence="3" id="KW-0813">Transport</keyword>
<evidence type="ECO:0000256" key="5">
    <source>
        <dbReference type="ARBA" id="ARBA00022692"/>
    </source>
</evidence>
<gene>
    <name evidence="10" type="ORF">OPKNFCMD_2548</name>
</gene>